<evidence type="ECO:0000313" key="2">
    <source>
        <dbReference type="Proteomes" id="UP000254821"/>
    </source>
</evidence>
<reference evidence="1 2" key="1">
    <citation type="submission" date="2018-06" db="EMBL/GenBank/DDBJ databases">
        <authorList>
            <consortium name="Pathogen Informatics"/>
            <person name="Doyle S."/>
        </authorList>
    </citation>
    <scope>NUCLEOTIDE SEQUENCE [LARGE SCALE GENOMIC DNA]</scope>
    <source>
        <strain evidence="1 2">NCTC8105</strain>
    </source>
</reference>
<sequence>MRLSSPSAVLSDNNKVIRGSAQHQPINENQATGLSKHQKTVAVKRLLADGQGFENCLPE</sequence>
<gene>
    <name evidence="1" type="ORF">NCTC8105_02950</name>
</gene>
<evidence type="ECO:0000313" key="1">
    <source>
        <dbReference type="EMBL" id="STQ80823.1"/>
    </source>
</evidence>
<dbReference type="EMBL" id="UGHP01000001">
    <property type="protein sequence ID" value="STQ80823.1"/>
    <property type="molecule type" value="Genomic_DNA"/>
</dbReference>
<dbReference type="Proteomes" id="UP000254821">
    <property type="component" value="Unassembled WGS sequence"/>
</dbReference>
<dbReference type="AlphaFoldDB" id="A0A377PNC9"/>
<name>A0A377PNC9_HAFAL</name>
<protein>
    <submittedName>
        <fullName evidence="1">Uncharacterized protein</fullName>
    </submittedName>
</protein>
<organism evidence="1 2">
    <name type="scientific">Hafnia alvei</name>
    <dbReference type="NCBI Taxonomy" id="569"/>
    <lineage>
        <taxon>Bacteria</taxon>
        <taxon>Pseudomonadati</taxon>
        <taxon>Pseudomonadota</taxon>
        <taxon>Gammaproteobacteria</taxon>
        <taxon>Enterobacterales</taxon>
        <taxon>Hafniaceae</taxon>
        <taxon>Hafnia</taxon>
    </lineage>
</organism>
<proteinExistence type="predicted"/>
<accession>A0A377PNC9</accession>